<gene>
    <name evidence="2" type="ORF">K040078D81_24420</name>
</gene>
<dbReference type="RefSeq" id="WP_390405583.1">
    <property type="nucleotide sequence ID" value="NZ_BAABYW010000001.1"/>
</dbReference>
<sequence length="144" mass="16529">MNKILTLFLCAMLLLLGCSKNTARSLIEMELTDSYETSDPFVNEKSVYVSDDIDILKLNISFQMEGQEGILEIADNETDKVFWSEVWIGDTDNTVFSISLDNLEKEKEYVIRFTGTQIKYTKIVITSDNTLVKERTKPLKKNKN</sequence>
<dbReference type="PROSITE" id="PS51257">
    <property type="entry name" value="PROKAR_LIPOPROTEIN"/>
    <property type="match status" value="1"/>
</dbReference>
<evidence type="ECO:0000256" key="1">
    <source>
        <dbReference type="SAM" id="SignalP"/>
    </source>
</evidence>
<feature type="chain" id="PRO_5047517903" evidence="1">
    <location>
        <begin position="24"/>
        <end position="144"/>
    </location>
</feature>
<keyword evidence="1" id="KW-0732">Signal</keyword>
<keyword evidence="2" id="KW-0449">Lipoprotein</keyword>
<organism evidence="2 3">
    <name type="scientific">Blautia hominis</name>
    <dbReference type="NCBI Taxonomy" id="2025493"/>
    <lineage>
        <taxon>Bacteria</taxon>
        <taxon>Bacillati</taxon>
        <taxon>Bacillota</taxon>
        <taxon>Clostridia</taxon>
        <taxon>Lachnospirales</taxon>
        <taxon>Lachnospiraceae</taxon>
        <taxon>Blautia</taxon>
    </lineage>
</organism>
<dbReference type="Proteomes" id="UP001600943">
    <property type="component" value="Unassembled WGS sequence"/>
</dbReference>
<evidence type="ECO:0000313" key="3">
    <source>
        <dbReference type="Proteomes" id="UP001600943"/>
    </source>
</evidence>
<accession>A0ABQ0BA36</accession>
<dbReference type="InterPro" id="IPR028113">
    <property type="entry name" value="DUF4624"/>
</dbReference>
<keyword evidence="3" id="KW-1185">Reference proteome</keyword>
<proteinExistence type="predicted"/>
<name>A0ABQ0BA36_9FIRM</name>
<evidence type="ECO:0000313" key="2">
    <source>
        <dbReference type="EMBL" id="GAA6408325.1"/>
    </source>
</evidence>
<reference evidence="2 3" key="1">
    <citation type="submission" date="2024-04" db="EMBL/GenBank/DDBJ databases">
        <title>Defined microbial consortia suppress multidrug-resistant proinflammatory Enterobacteriaceae via ecological control.</title>
        <authorList>
            <person name="Furuichi M."/>
            <person name="Kawaguchi T."/>
            <person name="Pust M."/>
            <person name="Yasuma K."/>
            <person name="Plichta D."/>
            <person name="Hasegawa N."/>
            <person name="Ohya T."/>
            <person name="Bhattarai S."/>
            <person name="Sasajima S."/>
            <person name="Aoto Y."/>
            <person name="Tuganbaev T."/>
            <person name="Yaginuma M."/>
            <person name="Ueda M."/>
            <person name="Okahashi N."/>
            <person name="Amafuji K."/>
            <person name="Kiridooshi Y."/>
            <person name="Sugita K."/>
            <person name="Strazar M."/>
            <person name="Skelly A."/>
            <person name="Suda W."/>
            <person name="Hattori M."/>
            <person name="Nakamoto N."/>
            <person name="Caballero S."/>
            <person name="Norman J."/>
            <person name="Olle B."/>
            <person name="Tanoue T."/>
            <person name="Arita M."/>
            <person name="Bucci V."/>
            <person name="Atarashi K."/>
            <person name="Xavier R."/>
            <person name="Honda K."/>
        </authorList>
    </citation>
    <scope>NUCLEOTIDE SEQUENCE [LARGE SCALE GENOMIC DNA]</scope>
    <source>
        <strain evidence="3">k04-0078-D8-1</strain>
    </source>
</reference>
<dbReference type="Pfam" id="PF15417">
    <property type="entry name" value="DUF4624"/>
    <property type="match status" value="1"/>
</dbReference>
<comment type="caution">
    <text evidence="2">The sequence shown here is derived from an EMBL/GenBank/DDBJ whole genome shotgun (WGS) entry which is preliminary data.</text>
</comment>
<protein>
    <submittedName>
        <fullName evidence="2">DUF4624 family lipoprotein</fullName>
    </submittedName>
</protein>
<dbReference type="EMBL" id="BAABYW010000001">
    <property type="protein sequence ID" value="GAA6408325.1"/>
    <property type="molecule type" value="Genomic_DNA"/>
</dbReference>
<feature type="signal peptide" evidence="1">
    <location>
        <begin position="1"/>
        <end position="23"/>
    </location>
</feature>